<dbReference type="AlphaFoldDB" id="H3NGZ2"/>
<evidence type="ECO:0000313" key="7">
    <source>
        <dbReference type="EMBL" id="EHR38047.1"/>
    </source>
</evidence>
<dbReference type="Gene3D" id="3.30.70.1490">
    <property type="entry name" value="Cysteine protease Prp"/>
    <property type="match status" value="1"/>
</dbReference>
<dbReference type="CDD" id="cd16332">
    <property type="entry name" value="Prp-like"/>
    <property type="match status" value="1"/>
</dbReference>
<accession>H3NGZ2</accession>
<dbReference type="Proteomes" id="UP000006190">
    <property type="component" value="Unassembled WGS sequence"/>
</dbReference>
<keyword evidence="3" id="KW-0378">Hydrolase</keyword>
<dbReference type="STRING" id="883113.HMPREF9708_00131"/>
<name>H3NGZ2_9LACT</name>
<sequence>MIEVTIGWLNQEGDLDFLEVSGHAGYGDYGHDIVCAAVSSQVISFENSLDHLLDLPVRVDVDQEAGGYLRLDLSQTNQPSKREAVRLLTRHVILALEAIAETYPENIRIITNNH</sequence>
<dbReference type="EMBL" id="AGEG01000002">
    <property type="protein sequence ID" value="EHR38047.1"/>
    <property type="molecule type" value="Genomic_DNA"/>
</dbReference>
<organism evidence="7 8">
    <name type="scientific">Facklamia languida CCUG 37842</name>
    <dbReference type="NCBI Taxonomy" id="883113"/>
    <lineage>
        <taxon>Bacteria</taxon>
        <taxon>Bacillati</taxon>
        <taxon>Bacillota</taxon>
        <taxon>Bacilli</taxon>
        <taxon>Lactobacillales</taxon>
        <taxon>Aerococcaceae</taxon>
        <taxon>Facklamia</taxon>
    </lineage>
</organism>
<evidence type="ECO:0000256" key="6">
    <source>
        <dbReference type="ARBA" id="ARBA00044538"/>
    </source>
</evidence>
<dbReference type="InterPro" id="IPR007422">
    <property type="entry name" value="Peptidase_Prp"/>
</dbReference>
<dbReference type="PATRIC" id="fig|883113.3.peg.128"/>
<comment type="caution">
    <text evidence="7">The sequence shown here is derived from an EMBL/GenBank/DDBJ whole genome shotgun (WGS) entry which is preliminary data.</text>
</comment>
<keyword evidence="2" id="KW-0645">Protease</keyword>
<gene>
    <name evidence="7" type="ORF">HMPREF9708_00131</name>
</gene>
<keyword evidence="1" id="KW-0690">Ribosome biogenesis</keyword>
<evidence type="ECO:0000256" key="5">
    <source>
        <dbReference type="ARBA" id="ARBA00044503"/>
    </source>
</evidence>
<proteinExistence type="inferred from homology"/>
<dbReference type="PANTHER" id="PTHR39178">
    <property type="entry name" value="HYPOTHETICAL RIBOSOME-ASSOCIATED PROTEIN"/>
    <property type="match status" value="1"/>
</dbReference>
<dbReference type="GO" id="GO:0042254">
    <property type="term" value="P:ribosome biogenesis"/>
    <property type="evidence" value="ECO:0007669"/>
    <property type="project" value="UniProtKB-KW"/>
</dbReference>
<evidence type="ECO:0000256" key="3">
    <source>
        <dbReference type="ARBA" id="ARBA00022801"/>
    </source>
</evidence>
<dbReference type="GO" id="GO:0006508">
    <property type="term" value="P:proteolysis"/>
    <property type="evidence" value="ECO:0007669"/>
    <property type="project" value="UniProtKB-KW"/>
</dbReference>
<evidence type="ECO:0000256" key="4">
    <source>
        <dbReference type="ARBA" id="ARBA00022807"/>
    </source>
</evidence>
<dbReference type="HOGENOM" id="CLU_140910_2_2_9"/>
<keyword evidence="4" id="KW-0788">Thiol protease</keyword>
<evidence type="ECO:0000256" key="1">
    <source>
        <dbReference type="ARBA" id="ARBA00022517"/>
    </source>
</evidence>
<comment type="similarity">
    <text evidence="5">Belongs to the Prp family.</text>
</comment>
<dbReference type="PANTHER" id="PTHR39178:SF1">
    <property type="entry name" value="RIBOSOMAL-PROCESSING CYSTEINE PROTEASE PRP"/>
    <property type="match status" value="1"/>
</dbReference>
<reference evidence="7 8" key="1">
    <citation type="submission" date="2012-01" db="EMBL/GenBank/DDBJ databases">
        <title>The Genome Sequence of Facklamia languida CCUG 37842.</title>
        <authorList>
            <consortium name="The Broad Institute Genome Sequencing Platform"/>
            <person name="Earl A."/>
            <person name="Ward D."/>
            <person name="Feldgarden M."/>
            <person name="Gevers D."/>
            <person name="Huys G."/>
            <person name="Young S.K."/>
            <person name="Zeng Q."/>
            <person name="Gargeya S."/>
            <person name="Fitzgerald M."/>
            <person name="Haas B."/>
            <person name="Abouelleil A."/>
            <person name="Alvarado L."/>
            <person name="Arachchi H.M."/>
            <person name="Berlin A."/>
            <person name="Chapman S.B."/>
            <person name="Gearin G."/>
            <person name="Goldberg J."/>
            <person name="Griggs A."/>
            <person name="Gujja S."/>
            <person name="Hansen M."/>
            <person name="Heiman D."/>
            <person name="Howarth C."/>
            <person name="Larimer J."/>
            <person name="Lui A."/>
            <person name="MacDonald P.J.P."/>
            <person name="McCowen C."/>
            <person name="Montmayeur A."/>
            <person name="Murphy C."/>
            <person name="Neiman D."/>
            <person name="Pearson M."/>
            <person name="Priest M."/>
            <person name="Roberts A."/>
            <person name="Saif S."/>
            <person name="Shea T."/>
            <person name="Sisk P."/>
            <person name="Stolte C."/>
            <person name="Sykes S."/>
            <person name="Wortman J."/>
            <person name="Nusbaum C."/>
            <person name="Birren B."/>
        </authorList>
    </citation>
    <scope>NUCLEOTIDE SEQUENCE [LARGE SCALE GENOMIC DNA]</scope>
    <source>
        <strain evidence="7 8">CCUG 37842</strain>
    </source>
</reference>
<evidence type="ECO:0000256" key="2">
    <source>
        <dbReference type="ARBA" id="ARBA00022670"/>
    </source>
</evidence>
<dbReference type="Pfam" id="PF04327">
    <property type="entry name" value="Peptidase_Prp"/>
    <property type="match status" value="1"/>
</dbReference>
<dbReference type="eggNOG" id="COG2868">
    <property type="taxonomic scope" value="Bacteria"/>
</dbReference>
<protein>
    <recommendedName>
        <fullName evidence="6">Ribosomal processing cysteine protease Prp</fullName>
    </recommendedName>
</protein>
<keyword evidence="8" id="KW-1185">Reference proteome</keyword>
<dbReference type="GO" id="GO:0008234">
    <property type="term" value="F:cysteine-type peptidase activity"/>
    <property type="evidence" value="ECO:0007669"/>
    <property type="project" value="UniProtKB-KW"/>
</dbReference>
<dbReference type="SUPFAM" id="SSF118010">
    <property type="entry name" value="TM1457-like"/>
    <property type="match status" value="1"/>
</dbReference>
<evidence type="ECO:0000313" key="8">
    <source>
        <dbReference type="Proteomes" id="UP000006190"/>
    </source>
</evidence>
<dbReference type="RefSeq" id="WP_006307996.1">
    <property type="nucleotide sequence ID" value="NZ_JH601133.1"/>
</dbReference>
<dbReference type="InterPro" id="IPR036764">
    <property type="entry name" value="Peptidase_Prp_sf"/>
</dbReference>
<dbReference type="OrthoDB" id="48998at2"/>